<feature type="domain" description="Peptidase S9 prolyl oligopeptidase catalytic" evidence="1">
    <location>
        <begin position="520"/>
        <end position="713"/>
    </location>
</feature>
<dbReference type="SUPFAM" id="SSF82171">
    <property type="entry name" value="DPP6 N-terminal domain-like"/>
    <property type="match status" value="1"/>
</dbReference>
<dbReference type="GO" id="GO:0008236">
    <property type="term" value="F:serine-type peptidase activity"/>
    <property type="evidence" value="ECO:0007669"/>
    <property type="project" value="InterPro"/>
</dbReference>
<feature type="domain" description="Dipeptidylpeptidase IV N-terminal" evidence="2">
    <location>
        <begin position="78"/>
        <end position="427"/>
    </location>
</feature>
<dbReference type="Gene3D" id="3.40.50.1820">
    <property type="entry name" value="alpha/beta hydrolase"/>
    <property type="match status" value="1"/>
</dbReference>
<evidence type="ECO:0000313" key="4">
    <source>
        <dbReference type="Proteomes" id="UP000295620"/>
    </source>
</evidence>
<organism evidence="3 4">
    <name type="scientific">Pedobacter metabolipauper</name>
    <dbReference type="NCBI Taxonomy" id="425513"/>
    <lineage>
        <taxon>Bacteria</taxon>
        <taxon>Pseudomonadati</taxon>
        <taxon>Bacteroidota</taxon>
        <taxon>Sphingobacteriia</taxon>
        <taxon>Sphingobacteriales</taxon>
        <taxon>Sphingobacteriaceae</taxon>
        <taxon>Pedobacter</taxon>
    </lineage>
</organism>
<dbReference type="Gene3D" id="2.140.10.30">
    <property type="entry name" value="Dipeptidylpeptidase IV, N-terminal domain"/>
    <property type="match status" value="1"/>
</dbReference>
<sequence>MNIKTLFVKLSLILIIGIYSQARAQGVKWTKDGTSYYQVSNGEIVSITLPKNERKVILSRSLLASANLNTNIKSFEISEDGAKVLIYTNSKKVWREETRGDYYVADLKSNQVIKIGAGKPASSLMFAKFSPDGNKVAYVSKNNIYVDDLNDKSSKALTKDGTDRLINGTFDWVYEEEFFCRDGFRWSPDGQSIAYWQLDAAKTKNFLMINNTDSIYPFTIPVEYPKVGENPSSCKVGIVNIATAATSWLKIPGDLIQNYIPRMEWIPNTNEVILQQLNREQNQSKIYVANALSGAISNILTETDKAWIDPTKGWDWINEGKEFIWTSDKDGWNHVYRISKDGKKQTLITKGDYDVIQQLLIDEKTGYLYFTASPSNATQKYLYKTKLGGGAKLEMVTSSIFPGSHDYDISPNGLFARHTYQSSTIPPLTEWMRFTTLTPLTMEGSVTNQLGRIKPQKNKVEFFKVTTEDGVEMDGWMKKPDNFDQTKKYPVVFYVYGEPWGQTAADTWGVEQNRLYTGDMAKDGYIYISLDNRGTPTPKGREWRKSIFQKIGTLNIRDQAMAAKKIITWPFVDKNRIAVWGWSGGGSSTLNLLFQYPDIYQTGIAIAAVANQLTYDNIYQERYMGSPLKTTEAYTKGSPINYAKFLKGNLLYIHGTGDDNVHYQNAEMLINELIKNRKVFQLMSYPNRTHSINEGTGTSEHLALTFTQFLQKNCPPGGK</sequence>
<dbReference type="InterPro" id="IPR002469">
    <property type="entry name" value="Peptidase_S9B_N"/>
</dbReference>
<gene>
    <name evidence="3" type="ORF">ATK78_0257</name>
</gene>
<dbReference type="InterPro" id="IPR050278">
    <property type="entry name" value="Serine_Prot_S9B/DPPIV"/>
</dbReference>
<protein>
    <submittedName>
        <fullName evidence="3">Dipeptidyl-peptidase-4</fullName>
    </submittedName>
</protein>
<dbReference type="EMBL" id="SNYC01000003">
    <property type="protein sequence ID" value="TDQ11142.1"/>
    <property type="molecule type" value="Genomic_DNA"/>
</dbReference>
<comment type="caution">
    <text evidence="3">The sequence shown here is derived from an EMBL/GenBank/DDBJ whole genome shotgun (WGS) entry which is preliminary data.</text>
</comment>
<dbReference type="PANTHER" id="PTHR11731:SF193">
    <property type="entry name" value="DIPEPTIDYL PEPTIDASE 9"/>
    <property type="match status" value="1"/>
</dbReference>
<dbReference type="OrthoDB" id="9777457at2"/>
<dbReference type="PANTHER" id="PTHR11731">
    <property type="entry name" value="PROTEASE FAMILY S9B,C DIPEPTIDYL-PEPTIDASE IV-RELATED"/>
    <property type="match status" value="1"/>
</dbReference>
<dbReference type="RefSeq" id="WP_133574240.1">
    <property type="nucleotide sequence ID" value="NZ_SNYC01000003.1"/>
</dbReference>
<keyword evidence="4" id="KW-1185">Reference proteome</keyword>
<dbReference type="SUPFAM" id="SSF53474">
    <property type="entry name" value="alpha/beta-Hydrolases"/>
    <property type="match status" value="1"/>
</dbReference>
<evidence type="ECO:0000259" key="1">
    <source>
        <dbReference type="Pfam" id="PF00326"/>
    </source>
</evidence>
<reference evidence="3 4" key="1">
    <citation type="submission" date="2019-03" db="EMBL/GenBank/DDBJ databases">
        <title>Genomic Encyclopedia of Archaeal and Bacterial Type Strains, Phase II (KMG-II): from individual species to whole genera.</title>
        <authorList>
            <person name="Goeker M."/>
        </authorList>
    </citation>
    <scope>NUCLEOTIDE SEQUENCE [LARGE SCALE GENOMIC DNA]</scope>
    <source>
        <strain evidence="3 4">DSM 19035</strain>
    </source>
</reference>
<evidence type="ECO:0000259" key="2">
    <source>
        <dbReference type="Pfam" id="PF00930"/>
    </source>
</evidence>
<dbReference type="AlphaFoldDB" id="A0A4R6SYM3"/>
<dbReference type="GO" id="GO:0006508">
    <property type="term" value="P:proteolysis"/>
    <property type="evidence" value="ECO:0007669"/>
    <property type="project" value="InterPro"/>
</dbReference>
<dbReference type="InterPro" id="IPR001375">
    <property type="entry name" value="Peptidase_S9_cat"/>
</dbReference>
<proteinExistence type="predicted"/>
<dbReference type="Pfam" id="PF00930">
    <property type="entry name" value="DPPIV_N"/>
    <property type="match status" value="1"/>
</dbReference>
<dbReference type="InterPro" id="IPR029058">
    <property type="entry name" value="AB_hydrolase_fold"/>
</dbReference>
<accession>A0A4R6SYM3</accession>
<name>A0A4R6SYM3_9SPHI</name>
<dbReference type="Proteomes" id="UP000295620">
    <property type="component" value="Unassembled WGS sequence"/>
</dbReference>
<evidence type="ECO:0000313" key="3">
    <source>
        <dbReference type="EMBL" id="TDQ11142.1"/>
    </source>
</evidence>
<dbReference type="Pfam" id="PF00326">
    <property type="entry name" value="Peptidase_S9"/>
    <property type="match status" value="1"/>
</dbReference>
<dbReference type="GO" id="GO:0008239">
    <property type="term" value="F:dipeptidyl-peptidase activity"/>
    <property type="evidence" value="ECO:0007669"/>
    <property type="project" value="TreeGrafter"/>
</dbReference>